<comment type="caution">
    <text evidence="3">The sequence shown here is derived from an EMBL/GenBank/DDBJ whole genome shotgun (WGS) entry which is preliminary data.</text>
</comment>
<dbReference type="PANTHER" id="PTHR46033">
    <property type="entry name" value="PROTEIN MAIN-LIKE 2"/>
    <property type="match status" value="1"/>
</dbReference>
<feature type="compositionally biased region" description="Polar residues" evidence="1">
    <location>
        <begin position="582"/>
        <end position="598"/>
    </location>
</feature>
<reference evidence="3 4" key="1">
    <citation type="submission" date="2019-01" db="EMBL/GenBank/DDBJ databases">
        <title>Sequencing of cultivated peanut Arachis hypogaea provides insights into genome evolution and oil improvement.</title>
        <authorList>
            <person name="Chen X."/>
        </authorList>
    </citation>
    <scope>NUCLEOTIDE SEQUENCE [LARGE SCALE GENOMIC DNA]</scope>
    <source>
        <strain evidence="4">cv. Fuhuasheng</strain>
        <tissue evidence="3">Leaves</tissue>
    </source>
</reference>
<feature type="compositionally biased region" description="Acidic residues" evidence="1">
    <location>
        <begin position="613"/>
        <end position="623"/>
    </location>
</feature>
<feature type="region of interest" description="Disordered" evidence="1">
    <location>
        <begin position="417"/>
        <end position="483"/>
    </location>
</feature>
<proteinExistence type="predicted"/>
<dbReference type="AlphaFoldDB" id="A0A445ASX5"/>
<organism evidence="3 4">
    <name type="scientific">Arachis hypogaea</name>
    <name type="common">Peanut</name>
    <dbReference type="NCBI Taxonomy" id="3818"/>
    <lineage>
        <taxon>Eukaryota</taxon>
        <taxon>Viridiplantae</taxon>
        <taxon>Streptophyta</taxon>
        <taxon>Embryophyta</taxon>
        <taxon>Tracheophyta</taxon>
        <taxon>Spermatophyta</taxon>
        <taxon>Magnoliopsida</taxon>
        <taxon>eudicotyledons</taxon>
        <taxon>Gunneridae</taxon>
        <taxon>Pentapetalae</taxon>
        <taxon>rosids</taxon>
        <taxon>fabids</taxon>
        <taxon>Fabales</taxon>
        <taxon>Fabaceae</taxon>
        <taxon>Papilionoideae</taxon>
        <taxon>50 kb inversion clade</taxon>
        <taxon>dalbergioids sensu lato</taxon>
        <taxon>Dalbergieae</taxon>
        <taxon>Pterocarpus clade</taxon>
        <taxon>Arachis</taxon>
    </lineage>
</organism>
<gene>
    <name evidence="3" type="ORF">Ahy_B01g053943</name>
</gene>
<evidence type="ECO:0000256" key="1">
    <source>
        <dbReference type="SAM" id="MobiDB-lite"/>
    </source>
</evidence>
<keyword evidence="4" id="KW-1185">Reference proteome</keyword>
<feature type="compositionally biased region" description="Basic and acidic residues" evidence="1">
    <location>
        <begin position="452"/>
        <end position="464"/>
    </location>
</feature>
<name>A0A445ASX5_ARAHY</name>
<feature type="region of interest" description="Disordered" evidence="1">
    <location>
        <begin position="582"/>
        <end position="627"/>
    </location>
</feature>
<dbReference type="GO" id="GO:0010073">
    <property type="term" value="P:meristem maintenance"/>
    <property type="evidence" value="ECO:0007669"/>
    <property type="project" value="InterPro"/>
</dbReference>
<sequence>MAGLYHLARLNDRWFRLDEPLDVAYQLGLPVDGDYVSGCLTDFHLYIEGGRPAWQWFHELLGVLPPENQVQKFAVNCTWFQETFAECPDGADEETVRRFVRAYIMMLLGTQLFADKSGNRIHIRWLPYVARLEEMGRYSWGSAALAWLYRCMCRVANRHVVKLAGPLQLLQSWIFWRFPTLRPSGYDEISWPLASRWSGYNPGISNKGPRVQMARLKIDLLQPRQFIWMPYSALDVIQVVHPEVLEPRHTMLWRCRTSLIYFAVVEWHQVDRVLPQFGGVQPIPSPALNIDFLMSKDGRGGDRWFPAQYADWHDHWQERAEHILQFDIVPDPGPSHDFLTWWYQHGKRFLSPEMLLGDPRGIPIPDEATQRGAGRLPDMDRVEDVPDRRRIERRARVGTRRSQREWIGADLAMDDVEPPVRGGGRVRGRGGRRRVGAAREGAQMPMGGDVAGVDRAHRGGHEGGSRGSGMGDPTTHTDAGLGGGGLGDYFVGVPSDDHTLQESTPWVSPSSMFGDLLASDGIVAEFGGPHFLDDIRTIMQEDEAAAGRVQTTGTQAPLDVDLNEPATIAPPHPFAMGGTPPSAQTIGSHSVAGPSSSRPVHAARVTPRQPVPDDSDESIEDEEPLIRRSFRTRVPRRCGTGSHLFR</sequence>
<dbReference type="Proteomes" id="UP000289738">
    <property type="component" value="Chromosome B01"/>
</dbReference>
<protein>
    <recommendedName>
        <fullName evidence="2">Aminotransferase-like plant mobile domain-containing protein</fullName>
    </recommendedName>
</protein>
<feature type="domain" description="Aminotransferase-like plant mobile" evidence="2">
    <location>
        <begin position="22"/>
        <end position="342"/>
    </location>
</feature>
<accession>A0A445ASX5</accession>
<dbReference type="InterPro" id="IPR019557">
    <property type="entry name" value="AminoTfrase-like_pln_mobile"/>
</dbReference>
<dbReference type="PANTHER" id="PTHR46033:SF8">
    <property type="entry name" value="PROTEIN MAINTENANCE OF MERISTEMS-LIKE"/>
    <property type="match status" value="1"/>
</dbReference>
<evidence type="ECO:0000313" key="3">
    <source>
        <dbReference type="EMBL" id="RYR29527.1"/>
    </source>
</evidence>
<dbReference type="InterPro" id="IPR044824">
    <property type="entry name" value="MAIN-like"/>
</dbReference>
<dbReference type="EMBL" id="SDMP01000011">
    <property type="protein sequence ID" value="RYR29527.1"/>
    <property type="molecule type" value="Genomic_DNA"/>
</dbReference>
<dbReference type="Pfam" id="PF10536">
    <property type="entry name" value="PMD"/>
    <property type="match status" value="1"/>
</dbReference>
<evidence type="ECO:0000313" key="4">
    <source>
        <dbReference type="Proteomes" id="UP000289738"/>
    </source>
</evidence>
<evidence type="ECO:0000259" key="2">
    <source>
        <dbReference type="Pfam" id="PF10536"/>
    </source>
</evidence>
<feature type="compositionally biased region" description="Basic residues" evidence="1">
    <location>
        <begin position="424"/>
        <end position="436"/>
    </location>
</feature>